<dbReference type="InterPro" id="IPR002772">
    <property type="entry name" value="Glyco_hydro_3_C"/>
</dbReference>
<name>A0A9D0ZAJ6_9FIRM</name>
<evidence type="ECO:0000259" key="4">
    <source>
        <dbReference type="SMART" id="SM01217"/>
    </source>
</evidence>
<accession>A0A9D0ZAJ6</accession>
<comment type="caution">
    <text evidence="5">The sequence shown here is derived from an EMBL/GenBank/DDBJ whole genome shotgun (WGS) entry which is preliminary data.</text>
</comment>
<evidence type="ECO:0000256" key="2">
    <source>
        <dbReference type="ARBA" id="ARBA00022729"/>
    </source>
</evidence>
<evidence type="ECO:0000313" key="6">
    <source>
        <dbReference type="Proteomes" id="UP000886887"/>
    </source>
</evidence>
<dbReference type="AlphaFoldDB" id="A0A9D0ZAJ6"/>
<comment type="similarity">
    <text evidence="1">Belongs to the glycosyl hydrolase 3 family.</text>
</comment>
<organism evidence="5 6">
    <name type="scientific">Candidatus Onthenecus intestinigallinarum</name>
    <dbReference type="NCBI Taxonomy" id="2840875"/>
    <lineage>
        <taxon>Bacteria</taxon>
        <taxon>Bacillati</taxon>
        <taxon>Bacillota</taxon>
        <taxon>Clostridia</taxon>
        <taxon>Eubacteriales</taxon>
        <taxon>Candidatus Onthenecus</taxon>
    </lineage>
</organism>
<dbReference type="GO" id="GO:0009044">
    <property type="term" value="F:xylan 1,4-beta-xylosidase activity"/>
    <property type="evidence" value="ECO:0007669"/>
    <property type="project" value="InterPro"/>
</dbReference>
<dbReference type="Proteomes" id="UP000886887">
    <property type="component" value="Unassembled WGS sequence"/>
</dbReference>
<dbReference type="SUPFAM" id="SSF52279">
    <property type="entry name" value="Beta-D-glucan exohydrolase, C-terminal domain"/>
    <property type="match status" value="1"/>
</dbReference>
<dbReference type="InterPro" id="IPR017853">
    <property type="entry name" value="GH"/>
</dbReference>
<evidence type="ECO:0000313" key="5">
    <source>
        <dbReference type="EMBL" id="HIQ72008.1"/>
    </source>
</evidence>
<dbReference type="Pfam" id="PF01915">
    <property type="entry name" value="Glyco_hydro_3_C"/>
    <property type="match status" value="1"/>
</dbReference>
<dbReference type="Pfam" id="PF14310">
    <property type="entry name" value="Fn3-like"/>
    <property type="match status" value="1"/>
</dbReference>
<dbReference type="Gene3D" id="3.40.50.1700">
    <property type="entry name" value="Glycoside hydrolase family 3 C-terminal domain"/>
    <property type="match status" value="1"/>
</dbReference>
<feature type="domain" description="Fibronectin type III-like" evidence="4">
    <location>
        <begin position="596"/>
        <end position="665"/>
    </location>
</feature>
<protein>
    <submittedName>
        <fullName evidence="5">Glycoside hydrolase family 3 C-terminal domain-containing protein</fullName>
    </submittedName>
</protein>
<dbReference type="InterPro" id="IPR026891">
    <property type="entry name" value="Fn3-like"/>
</dbReference>
<dbReference type="InterPro" id="IPR036881">
    <property type="entry name" value="Glyco_hydro_3_C_sf"/>
</dbReference>
<dbReference type="Gene3D" id="3.20.20.300">
    <property type="entry name" value="Glycoside hydrolase, family 3, N-terminal domain"/>
    <property type="match status" value="1"/>
</dbReference>
<reference evidence="5" key="2">
    <citation type="journal article" date="2021" name="PeerJ">
        <title>Extensive microbial diversity within the chicken gut microbiome revealed by metagenomics and culture.</title>
        <authorList>
            <person name="Gilroy R."/>
            <person name="Ravi A."/>
            <person name="Getino M."/>
            <person name="Pursley I."/>
            <person name="Horton D.L."/>
            <person name="Alikhan N.F."/>
            <person name="Baker D."/>
            <person name="Gharbi K."/>
            <person name="Hall N."/>
            <person name="Watson M."/>
            <person name="Adriaenssens E.M."/>
            <person name="Foster-Nyarko E."/>
            <person name="Jarju S."/>
            <person name="Secka A."/>
            <person name="Antonio M."/>
            <person name="Oren A."/>
            <person name="Chaudhuri R.R."/>
            <person name="La Ragione R."/>
            <person name="Hildebrand F."/>
            <person name="Pallen M.J."/>
        </authorList>
    </citation>
    <scope>NUCLEOTIDE SEQUENCE</scope>
    <source>
        <strain evidence="5">ChiSxjej2B14-6234</strain>
    </source>
</reference>
<evidence type="ECO:0000256" key="1">
    <source>
        <dbReference type="ARBA" id="ARBA00005336"/>
    </source>
</evidence>
<dbReference type="InterPro" id="IPR001764">
    <property type="entry name" value="Glyco_hydro_3_N"/>
</dbReference>
<dbReference type="SUPFAM" id="SSF51445">
    <property type="entry name" value="(Trans)glycosidases"/>
    <property type="match status" value="1"/>
</dbReference>
<gene>
    <name evidence="5" type="ORF">IAB73_07370</name>
</gene>
<dbReference type="InterPro" id="IPR036962">
    <property type="entry name" value="Glyco_hydro_3_N_sf"/>
</dbReference>
<reference evidence="5" key="1">
    <citation type="submission" date="2020-10" db="EMBL/GenBank/DDBJ databases">
        <authorList>
            <person name="Gilroy R."/>
        </authorList>
    </citation>
    <scope>NUCLEOTIDE SEQUENCE</scope>
    <source>
        <strain evidence="5">ChiSxjej2B14-6234</strain>
    </source>
</reference>
<dbReference type="GO" id="GO:0045493">
    <property type="term" value="P:xylan catabolic process"/>
    <property type="evidence" value="ECO:0007669"/>
    <property type="project" value="InterPro"/>
</dbReference>
<dbReference type="InterPro" id="IPR044993">
    <property type="entry name" value="BXL"/>
</dbReference>
<dbReference type="GO" id="GO:0031222">
    <property type="term" value="P:arabinan catabolic process"/>
    <property type="evidence" value="ECO:0007669"/>
    <property type="project" value="TreeGrafter"/>
</dbReference>
<dbReference type="SMART" id="SM01217">
    <property type="entry name" value="Fn3_like"/>
    <property type="match status" value="1"/>
</dbReference>
<dbReference type="GO" id="GO:0046556">
    <property type="term" value="F:alpha-L-arabinofuranosidase activity"/>
    <property type="evidence" value="ECO:0007669"/>
    <property type="project" value="TreeGrafter"/>
</dbReference>
<dbReference type="PANTHER" id="PTHR42721">
    <property type="entry name" value="SUGAR HYDROLASE-RELATED"/>
    <property type="match status" value="1"/>
</dbReference>
<keyword evidence="3 5" id="KW-0378">Hydrolase</keyword>
<dbReference type="PANTHER" id="PTHR42721:SF3">
    <property type="entry name" value="BETA-D-XYLOSIDASE 5-RELATED"/>
    <property type="match status" value="1"/>
</dbReference>
<dbReference type="Pfam" id="PF00933">
    <property type="entry name" value="Glyco_hydro_3"/>
    <property type="match status" value="1"/>
</dbReference>
<proteinExistence type="inferred from homology"/>
<dbReference type="PRINTS" id="PR00133">
    <property type="entry name" value="GLHYDRLASE3"/>
</dbReference>
<sequence length="685" mass="74624">MTTQEAMTRARALVAQMTVEEQASQLRFDAPAIERLGIPAYNWWNEALHGVARAGTATVFPQAIALAAMFSQDGMEDIADAIATEGRAKYNMARAHGDRGIYKGLTFWSPNVNIFRDPRWGRGQETYGEDPYLTARLGVRFVRGLQGRGRYLKAAACAKHMAVHSGPERLRHEFDAHVSEKDLQETYLPAFEALVKEAGVEAVMGAYNRFEGEPCCASKRLMVDILRGEWGFEGHFVSDCGAIADFHMHHLVTATAPESAALALKRGCDLNCGVTYLHLLQAYRDGLISAEDIARAAERVMATRIKLGMMDGDCEYDRIGFDACDCDAHADKALQAARRSMVLLKNDGVLPFHADALRCVAIVGPNADSQAALEGNYNGKSSRFVTPLQALRTELAGKARVIYARGCELTKERSTPESLPGDRIAEAVAAAEAADVTILCLGLDATVEGEEGDAGDKRDLELPACQRRLLQAVCQVGKPVVTVVFAGSALRVEEGNAVLMAWYPGQAGGTALCDLLFGRVSPSGRLPVTFYRSVDDLPPFEDYAMAGRTYRYFTGEPLYPFGYGLSYTRFVYSDAAVEDGALWVSVQNVGAMDAEEVVQVYIKAEDSPYSPPNPRLCAFARVRLAAGEKRRVALELAPEAFTVVDETGARVRPGGTYSLYVGGSQPDARSARLTGERPLRIQMRG</sequence>
<dbReference type="InterPro" id="IPR013783">
    <property type="entry name" value="Ig-like_fold"/>
</dbReference>
<dbReference type="Gene3D" id="2.60.40.10">
    <property type="entry name" value="Immunoglobulins"/>
    <property type="match status" value="1"/>
</dbReference>
<dbReference type="EMBL" id="DVFJ01000027">
    <property type="protein sequence ID" value="HIQ72008.1"/>
    <property type="molecule type" value="Genomic_DNA"/>
</dbReference>
<keyword evidence="2" id="KW-0732">Signal</keyword>
<evidence type="ECO:0000256" key="3">
    <source>
        <dbReference type="ARBA" id="ARBA00022801"/>
    </source>
</evidence>